<dbReference type="AlphaFoldDB" id="A0A553HW80"/>
<organism evidence="1 2">
    <name type="scientific">Xylaria flabelliformis</name>
    <dbReference type="NCBI Taxonomy" id="2512241"/>
    <lineage>
        <taxon>Eukaryota</taxon>
        <taxon>Fungi</taxon>
        <taxon>Dikarya</taxon>
        <taxon>Ascomycota</taxon>
        <taxon>Pezizomycotina</taxon>
        <taxon>Sordariomycetes</taxon>
        <taxon>Xylariomycetidae</taxon>
        <taxon>Xylariales</taxon>
        <taxon>Xylariaceae</taxon>
        <taxon>Xylaria</taxon>
    </lineage>
</organism>
<keyword evidence="2" id="KW-1185">Reference proteome</keyword>
<accession>A0A553HW80</accession>
<proteinExistence type="predicted"/>
<dbReference type="EMBL" id="VFLP01000038">
    <property type="protein sequence ID" value="TRX92190.1"/>
    <property type="molecule type" value="Genomic_DNA"/>
</dbReference>
<comment type="caution">
    <text evidence="1">The sequence shown here is derived from an EMBL/GenBank/DDBJ whole genome shotgun (WGS) entry which is preliminary data.</text>
</comment>
<sequence>MLVKPLVNILGLAPTAKRDSDVIKANCDVPDMFTDLRVFEIIGSETGDCAAQMHKNPGLPFARPFPLTGRVRDDCVSSLQNDWPHPDPNHSTIEQDHKPAQGQICKRKILRTLCSEGDTAPRMHCLFRLILPPTIIDWTRDEEHRSRHHIAKSNYQSFCVLCGMVDSREALHLRQYMIIPLTTFGPTSSTYQYKYRDLS</sequence>
<evidence type="ECO:0000313" key="1">
    <source>
        <dbReference type="EMBL" id="TRX92190.1"/>
    </source>
</evidence>
<name>A0A553HW80_9PEZI</name>
<evidence type="ECO:0000313" key="2">
    <source>
        <dbReference type="Proteomes" id="UP000319160"/>
    </source>
</evidence>
<gene>
    <name evidence="1" type="ORF">FHL15_006805</name>
</gene>
<dbReference type="Proteomes" id="UP000319160">
    <property type="component" value="Unassembled WGS sequence"/>
</dbReference>
<protein>
    <submittedName>
        <fullName evidence="1">Uncharacterized protein</fullName>
    </submittedName>
</protein>
<reference evidence="2" key="1">
    <citation type="submission" date="2019-06" db="EMBL/GenBank/DDBJ databases">
        <title>Draft genome sequence of the griseofulvin-producing fungus Xylaria cubensis strain G536.</title>
        <authorList>
            <person name="Mead M.E."/>
            <person name="Raja H.A."/>
            <person name="Steenwyk J.L."/>
            <person name="Knowles S.L."/>
            <person name="Oberlies N.H."/>
            <person name="Rokas A."/>
        </authorList>
    </citation>
    <scope>NUCLEOTIDE SEQUENCE [LARGE SCALE GENOMIC DNA]</scope>
    <source>
        <strain evidence="2">G536</strain>
    </source>
</reference>